<sequence>MDWRSWPGIEVLVSDNERREGTLQHYNLHYNVALVSVKDFCAPHPAKIQHQSHNHYYELVVVGRCFESGVLMAAKGIHRNRQTYLDCKLLQYSTCKTTKAAIGGPTIDFHGNFVGMNFYDLKGVRTPFLLCEVILGVLAYFKTKQTIAEVGRDAYQSGVLDWTIAGDESVRTNRCPGVMLFCCRTVADSPLGLLLATSHHQKMRRVRVLPLWALLVVVVLCAASLVDVTEARRGGGSRGGRRSTYIGGAAGGAAGARGNHSGGARGLSGGTWTACLGSSLLAAAAVLL</sequence>
<evidence type="ECO:0000313" key="3">
    <source>
        <dbReference type="Proteomes" id="UP001054889"/>
    </source>
</evidence>
<keyword evidence="1" id="KW-1133">Transmembrane helix</keyword>
<dbReference type="EMBL" id="BQKI01000004">
    <property type="protein sequence ID" value="GJM92871.1"/>
    <property type="molecule type" value="Genomic_DNA"/>
</dbReference>
<accession>A0AAV5C301</accession>
<reference evidence="2" key="1">
    <citation type="journal article" date="2018" name="DNA Res.">
        <title>Multiple hybrid de novo genome assembly of finger millet, an orphan allotetraploid crop.</title>
        <authorList>
            <person name="Hatakeyama M."/>
            <person name="Aluri S."/>
            <person name="Balachadran M.T."/>
            <person name="Sivarajan S.R."/>
            <person name="Patrignani A."/>
            <person name="Gruter S."/>
            <person name="Poveda L."/>
            <person name="Shimizu-Inatsugi R."/>
            <person name="Baeten J."/>
            <person name="Francoijs K.J."/>
            <person name="Nataraja K.N."/>
            <person name="Reddy Y.A.N."/>
            <person name="Phadnis S."/>
            <person name="Ravikumar R.L."/>
            <person name="Schlapbach R."/>
            <person name="Sreeman S.M."/>
            <person name="Shimizu K.K."/>
        </authorList>
    </citation>
    <scope>NUCLEOTIDE SEQUENCE</scope>
</reference>
<evidence type="ECO:0000313" key="2">
    <source>
        <dbReference type="EMBL" id="GJM92871.1"/>
    </source>
</evidence>
<organism evidence="2 3">
    <name type="scientific">Eleusine coracana subsp. coracana</name>
    <dbReference type="NCBI Taxonomy" id="191504"/>
    <lineage>
        <taxon>Eukaryota</taxon>
        <taxon>Viridiplantae</taxon>
        <taxon>Streptophyta</taxon>
        <taxon>Embryophyta</taxon>
        <taxon>Tracheophyta</taxon>
        <taxon>Spermatophyta</taxon>
        <taxon>Magnoliopsida</taxon>
        <taxon>Liliopsida</taxon>
        <taxon>Poales</taxon>
        <taxon>Poaceae</taxon>
        <taxon>PACMAD clade</taxon>
        <taxon>Chloridoideae</taxon>
        <taxon>Cynodonteae</taxon>
        <taxon>Eleusininae</taxon>
        <taxon>Eleusine</taxon>
    </lineage>
</organism>
<name>A0AAV5C301_ELECO</name>
<dbReference type="SUPFAM" id="SSF50494">
    <property type="entry name" value="Trypsin-like serine proteases"/>
    <property type="match status" value="1"/>
</dbReference>
<dbReference type="PANTHER" id="PTHR18868">
    <property type="entry name" value="OS07G0665300 PROTEIN-RELATED"/>
    <property type="match status" value="1"/>
</dbReference>
<keyword evidence="1" id="KW-0812">Transmembrane</keyword>
<evidence type="ECO:0000256" key="1">
    <source>
        <dbReference type="SAM" id="Phobius"/>
    </source>
</evidence>
<comment type="caution">
    <text evidence="2">The sequence shown here is derived from an EMBL/GenBank/DDBJ whole genome shotgun (WGS) entry which is preliminary data.</text>
</comment>
<reference evidence="2" key="2">
    <citation type="submission" date="2021-12" db="EMBL/GenBank/DDBJ databases">
        <title>Resequencing data analysis of finger millet.</title>
        <authorList>
            <person name="Hatakeyama M."/>
            <person name="Aluri S."/>
            <person name="Balachadran M.T."/>
            <person name="Sivarajan S.R."/>
            <person name="Poveda L."/>
            <person name="Shimizu-Inatsugi R."/>
            <person name="Schlapbach R."/>
            <person name="Sreeman S.M."/>
            <person name="Shimizu K.K."/>
        </authorList>
    </citation>
    <scope>NUCLEOTIDE SEQUENCE</scope>
</reference>
<keyword evidence="1" id="KW-0472">Membrane</keyword>
<protein>
    <submittedName>
        <fullName evidence="2">Uncharacterized protein</fullName>
    </submittedName>
</protein>
<gene>
    <name evidence="2" type="primary">ga09377</name>
    <name evidence="2" type="ORF">PR202_ga09377</name>
</gene>
<dbReference type="Proteomes" id="UP001054889">
    <property type="component" value="Unassembled WGS sequence"/>
</dbReference>
<proteinExistence type="predicted"/>
<dbReference type="AlphaFoldDB" id="A0AAV5C301"/>
<dbReference type="InterPro" id="IPR009003">
    <property type="entry name" value="Peptidase_S1_PA"/>
</dbReference>
<keyword evidence="3" id="KW-1185">Reference proteome</keyword>
<feature type="transmembrane region" description="Helical" evidence="1">
    <location>
        <begin position="208"/>
        <end position="226"/>
    </location>
</feature>
<dbReference type="PANTHER" id="PTHR18868:SF49">
    <property type="entry name" value="OS11G0147200 PROTEIN"/>
    <property type="match status" value="1"/>
</dbReference>